<evidence type="ECO:0000256" key="1">
    <source>
        <dbReference type="ARBA" id="ARBA00004651"/>
    </source>
</evidence>
<evidence type="ECO:0000313" key="9">
    <source>
        <dbReference type="EMBL" id="SNR51552.1"/>
    </source>
</evidence>
<comment type="subcellular location">
    <subcellularLocation>
        <location evidence="1">Cell membrane</location>
        <topology evidence="1">Multi-pass membrane protein</topology>
    </subcellularLocation>
</comment>
<feature type="domain" description="ABC transmembrane type-1" evidence="8">
    <location>
        <begin position="53"/>
        <end position="333"/>
    </location>
</feature>
<feature type="transmembrane region" description="Helical" evidence="6">
    <location>
        <begin position="279"/>
        <end position="298"/>
    </location>
</feature>
<keyword evidence="4 6" id="KW-0472">Membrane</keyword>
<evidence type="ECO:0000256" key="4">
    <source>
        <dbReference type="ARBA" id="ARBA00023136"/>
    </source>
</evidence>
<feature type="transmembrane region" description="Helical" evidence="6">
    <location>
        <begin position="88"/>
        <end position="108"/>
    </location>
</feature>
<dbReference type="GO" id="GO:0015421">
    <property type="term" value="F:ABC-type oligopeptide transporter activity"/>
    <property type="evidence" value="ECO:0007669"/>
    <property type="project" value="TreeGrafter"/>
</dbReference>
<dbReference type="PANTHER" id="PTHR43394">
    <property type="entry name" value="ATP-DEPENDENT PERMEASE MDL1, MITOCHONDRIAL"/>
    <property type="match status" value="1"/>
</dbReference>
<dbReference type="InterPro" id="IPR039421">
    <property type="entry name" value="Type_1_exporter"/>
</dbReference>
<dbReference type="RefSeq" id="WP_245919046.1">
    <property type="nucleotide sequence ID" value="NZ_FZNP01000003.1"/>
</dbReference>
<feature type="transmembrane region" description="Helical" evidence="6">
    <location>
        <begin position="48"/>
        <end position="68"/>
    </location>
</feature>
<dbReference type="PROSITE" id="PS00211">
    <property type="entry name" value="ABC_TRANSPORTER_1"/>
    <property type="match status" value="1"/>
</dbReference>
<dbReference type="InterPro" id="IPR003439">
    <property type="entry name" value="ABC_transporter-like_ATP-bd"/>
</dbReference>
<keyword evidence="3 6" id="KW-1133">Transmembrane helix</keyword>
<evidence type="ECO:0000256" key="5">
    <source>
        <dbReference type="SAM" id="MobiDB-lite"/>
    </source>
</evidence>
<feature type="transmembrane region" description="Helical" evidence="6">
    <location>
        <begin position="304"/>
        <end position="321"/>
    </location>
</feature>
<dbReference type="Gene3D" id="1.20.1560.10">
    <property type="entry name" value="ABC transporter type 1, transmembrane domain"/>
    <property type="match status" value="1"/>
</dbReference>
<dbReference type="Pfam" id="PF00664">
    <property type="entry name" value="ABC_membrane"/>
    <property type="match status" value="1"/>
</dbReference>
<evidence type="ECO:0000256" key="2">
    <source>
        <dbReference type="ARBA" id="ARBA00022692"/>
    </source>
</evidence>
<evidence type="ECO:0000256" key="6">
    <source>
        <dbReference type="SAM" id="Phobius"/>
    </source>
</evidence>
<dbReference type="EMBL" id="FZNP01000003">
    <property type="protein sequence ID" value="SNR51552.1"/>
    <property type="molecule type" value="Genomic_DNA"/>
</dbReference>
<dbReference type="InterPro" id="IPR036640">
    <property type="entry name" value="ABC1_TM_sf"/>
</dbReference>
<proteinExistence type="predicted"/>
<evidence type="ECO:0000256" key="3">
    <source>
        <dbReference type="ARBA" id="ARBA00022989"/>
    </source>
</evidence>
<dbReference type="GO" id="GO:0016887">
    <property type="term" value="F:ATP hydrolysis activity"/>
    <property type="evidence" value="ECO:0007669"/>
    <property type="project" value="InterPro"/>
</dbReference>
<keyword evidence="10" id="KW-1185">Reference proteome</keyword>
<feature type="domain" description="ABC transporter" evidence="7">
    <location>
        <begin position="345"/>
        <end position="575"/>
    </location>
</feature>
<organism evidence="9 10">
    <name type="scientific">Actinomadura mexicana</name>
    <dbReference type="NCBI Taxonomy" id="134959"/>
    <lineage>
        <taxon>Bacteria</taxon>
        <taxon>Bacillati</taxon>
        <taxon>Actinomycetota</taxon>
        <taxon>Actinomycetes</taxon>
        <taxon>Streptosporangiales</taxon>
        <taxon>Thermomonosporaceae</taxon>
        <taxon>Actinomadura</taxon>
    </lineage>
</organism>
<sequence length="584" mass="60961">MKPLPVKDPGGPDHVARGRTTSLDPWSASRADRGAPARYLLSLLRVQWRSVTAGALLGVAWMLSQALMPAALGRAIGDGVAARDEGALVTWAAVLLGLGAVQAVTGVLRHRFAVFNWLSAAYRTVQLVTRQSTRLGSRLPKRLSAGEVVSVGLSDVSHIGDTLDIAARGSGAVVAIVVVAGILLSTSPPLGLIVLVGVPLILVVAAPLLRPYREREQAHRELVGELTTHATDLVAGLRVLRGIGGEALFSGRYRAESQRVREAGVAVARAETRMNGAEVLLPGLLVALVTWAGARFAVRGSIGVGELVAFYGYAVFLIVPLKTLGEAASKITKGLVAAGRVTALLRLDPELPATGTARPAAGAELVDIASGLVVRPGRVTAIAASDPRDAQAVADRLGRYEDGEVDFGGVPLRAVEDVRERILVAVNEDRLFSGPLAESLAPHAGEAVLRAAVRAACAEDVVDSAGLDAHVAEAGREFSGGQQQRLRLARALAADPDVLVLVEPTSAVDAHTEARIAGRLAEARAGRTTVVCTTSPLMLDRADHVAFVRGGVVVAEGTHRELLDAEPRYAATVTRGETAERAGT</sequence>
<dbReference type="GO" id="GO:0005524">
    <property type="term" value="F:ATP binding"/>
    <property type="evidence" value="ECO:0007669"/>
    <property type="project" value="InterPro"/>
</dbReference>
<evidence type="ECO:0000259" key="8">
    <source>
        <dbReference type="PROSITE" id="PS50929"/>
    </source>
</evidence>
<dbReference type="AlphaFoldDB" id="A0A238WYL6"/>
<dbReference type="InterPro" id="IPR027417">
    <property type="entry name" value="P-loop_NTPase"/>
</dbReference>
<feature type="transmembrane region" description="Helical" evidence="6">
    <location>
        <begin position="165"/>
        <end position="184"/>
    </location>
</feature>
<gene>
    <name evidence="9" type="ORF">SAMN06265355_103465</name>
</gene>
<feature type="transmembrane region" description="Helical" evidence="6">
    <location>
        <begin position="190"/>
        <end position="209"/>
    </location>
</feature>
<evidence type="ECO:0000259" key="7">
    <source>
        <dbReference type="PROSITE" id="PS50893"/>
    </source>
</evidence>
<dbReference type="Pfam" id="PF00005">
    <property type="entry name" value="ABC_tran"/>
    <property type="match status" value="1"/>
</dbReference>
<dbReference type="PANTHER" id="PTHR43394:SF1">
    <property type="entry name" value="ATP-BINDING CASSETTE SUB-FAMILY B MEMBER 10, MITOCHONDRIAL"/>
    <property type="match status" value="1"/>
</dbReference>
<feature type="region of interest" description="Disordered" evidence="5">
    <location>
        <begin position="1"/>
        <end position="29"/>
    </location>
</feature>
<dbReference type="InterPro" id="IPR017871">
    <property type="entry name" value="ABC_transporter-like_CS"/>
</dbReference>
<protein>
    <submittedName>
        <fullName evidence="9">ABC-type multidrug transport system, ATPase and permease component</fullName>
    </submittedName>
</protein>
<dbReference type="SUPFAM" id="SSF52540">
    <property type="entry name" value="P-loop containing nucleoside triphosphate hydrolases"/>
    <property type="match status" value="1"/>
</dbReference>
<dbReference type="InterPro" id="IPR011527">
    <property type="entry name" value="ABC1_TM_dom"/>
</dbReference>
<dbReference type="GO" id="GO:0005886">
    <property type="term" value="C:plasma membrane"/>
    <property type="evidence" value="ECO:0007669"/>
    <property type="project" value="UniProtKB-SubCell"/>
</dbReference>
<name>A0A238WYL6_9ACTN</name>
<accession>A0A238WYL6</accession>
<dbReference type="SUPFAM" id="SSF90123">
    <property type="entry name" value="ABC transporter transmembrane region"/>
    <property type="match status" value="1"/>
</dbReference>
<keyword evidence="2 6" id="KW-0812">Transmembrane</keyword>
<dbReference type="Proteomes" id="UP000198420">
    <property type="component" value="Unassembled WGS sequence"/>
</dbReference>
<dbReference type="PROSITE" id="PS50893">
    <property type="entry name" value="ABC_TRANSPORTER_2"/>
    <property type="match status" value="1"/>
</dbReference>
<reference evidence="10" key="1">
    <citation type="submission" date="2017-06" db="EMBL/GenBank/DDBJ databases">
        <authorList>
            <person name="Varghese N."/>
            <person name="Submissions S."/>
        </authorList>
    </citation>
    <scope>NUCLEOTIDE SEQUENCE [LARGE SCALE GENOMIC DNA]</scope>
    <source>
        <strain evidence="10">DSM 44485</strain>
    </source>
</reference>
<evidence type="ECO:0000313" key="10">
    <source>
        <dbReference type="Proteomes" id="UP000198420"/>
    </source>
</evidence>
<dbReference type="PROSITE" id="PS50929">
    <property type="entry name" value="ABC_TM1F"/>
    <property type="match status" value="1"/>
</dbReference>
<dbReference type="Gene3D" id="3.40.50.300">
    <property type="entry name" value="P-loop containing nucleotide triphosphate hydrolases"/>
    <property type="match status" value="1"/>
</dbReference>